<keyword evidence="7 10" id="KW-0256">Endoplasmic reticulum</keyword>
<sequence length="524" mass="59454">MATPPLAVAPVTRWLAALTTTNNVVQRHADWLLLLLAIYVRWAVALGPYSGYGEPPLYGDYEAQRHWMEVTLHLPPSKWYFYDPSYWQLDYPPVTAYVSWLCGWIAHHVFNPAWVALDAQSRGIETRESKMFMRATVLVCELLFYIPAVALFVNFGRKPDQQPLTSSRPSWLHTRILWLLTLLQPALIVIDHGHFQYNAVMLGLVVWAIVCFQRSRFLLGSICFTCAIMFKIMALYFAPAIFAYLLGKCRQSTRHGIALFVKLGLTVVATFAACLFPFLHSTTQLMQILHRVFPVARGLYEDKVANFWCASSVLIKWRFLFSQPTLVKLSMLLTLLAFLPTCVNLYHNPTIRRLLYALAVTSLAFYLFSFQVHEKSILLPALPITLLMSIEPTLAFYFVNVAMFSMFPLLQRDGVTLAYIVCTLFWNWLAGFPFTMAQTRLARCITRGTLVAMGAVHLADLFVPTPEQYPHLYIVANVILSCGAFGLCWLYLNYKMMCSPSAELGSESVDSGTLAGADLREKMD</sequence>
<dbReference type="GO" id="GO:0042281">
    <property type="term" value="F:dolichyl pyrophosphate Man9GlcNAc2 alpha-1,3-glucosyltransferase activity"/>
    <property type="evidence" value="ECO:0007669"/>
    <property type="project" value="TreeGrafter"/>
</dbReference>
<evidence type="ECO:0000256" key="4">
    <source>
        <dbReference type="ARBA" id="ARBA00022676"/>
    </source>
</evidence>
<accession>A0A9W8EFC6</accession>
<dbReference type="AlphaFoldDB" id="A0A9W8EFC6"/>
<feature type="transmembrane region" description="Helical" evidence="10">
    <location>
        <begin position="259"/>
        <end position="279"/>
    </location>
</feature>
<feature type="transmembrane region" description="Helical" evidence="10">
    <location>
        <begin position="417"/>
        <end position="437"/>
    </location>
</feature>
<dbReference type="PANTHER" id="PTHR12413">
    <property type="entry name" value="DOLICHYL GLYCOSYLTRANSFERASE"/>
    <property type="match status" value="1"/>
</dbReference>
<evidence type="ECO:0000256" key="5">
    <source>
        <dbReference type="ARBA" id="ARBA00022679"/>
    </source>
</evidence>
<evidence type="ECO:0000313" key="11">
    <source>
        <dbReference type="EMBL" id="KAJ1983811.1"/>
    </source>
</evidence>
<keyword evidence="5 10" id="KW-0808">Transferase</keyword>
<feature type="transmembrane region" description="Helical" evidence="10">
    <location>
        <begin position="172"/>
        <end position="190"/>
    </location>
</feature>
<feature type="transmembrane region" description="Helical" evidence="10">
    <location>
        <begin position="354"/>
        <end position="373"/>
    </location>
</feature>
<proteinExistence type="inferred from homology"/>
<evidence type="ECO:0000256" key="7">
    <source>
        <dbReference type="ARBA" id="ARBA00022824"/>
    </source>
</evidence>
<feature type="transmembrane region" description="Helical" evidence="10">
    <location>
        <begin position="393"/>
        <end position="410"/>
    </location>
</feature>
<organism evidence="11 12">
    <name type="scientific">Dimargaris verticillata</name>
    <dbReference type="NCBI Taxonomy" id="2761393"/>
    <lineage>
        <taxon>Eukaryota</taxon>
        <taxon>Fungi</taxon>
        <taxon>Fungi incertae sedis</taxon>
        <taxon>Zoopagomycota</taxon>
        <taxon>Kickxellomycotina</taxon>
        <taxon>Dimargaritomycetes</taxon>
        <taxon>Dimargaritales</taxon>
        <taxon>Dimargaritaceae</taxon>
        <taxon>Dimargaris</taxon>
    </lineage>
</organism>
<keyword evidence="9 10" id="KW-0472">Membrane</keyword>
<dbReference type="Pfam" id="PF03155">
    <property type="entry name" value="Alg6_Alg8"/>
    <property type="match status" value="1"/>
</dbReference>
<feature type="transmembrane region" description="Helical" evidence="10">
    <location>
        <begin position="131"/>
        <end position="152"/>
    </location>
</feature>
<dbReference type="OrthoDB" id="5589195at2759"/>
<keyword evidence="8 10" id="KW-1133">Transmembrane helix</keyword>
<evidence type="ECO:0000256" key="2">
    <source>
        <dbReference type="ARBA" id="ARBA00004922"/>
    </source>
</evidence>
<evidence type="ECO:0000256" key="8">
    <source>
        <dbReference type="ARBA" id="ARBA00022989"/>
    </source>
</evidence>
<keyword evidence="12" id="KW-1185">Reference proteome</keyword>
<comment type="subcellular location">
    <subcellularLocation>
        <location evidence="1 10">Endoplasmic reticulum membrane</location>
        <topology evidence="1 10">Multi-pass membrane protein</topology>
    </subcellularLocation>
</comment>
<feature type="transmembrane region" description="Helical" evidence="10">
    <location>
        <begin position="97"/>
        <end position="119"/>
    </location>
</feature>
<feature type="transmembrane region" description="Helical" evidence="10">
    <location>
        <begin position="227"/>
        <end position="247"/>
    </location>
</feature>
<comment type="caution">
    <text evidence="11">The sequence shown here is derived from an EMBL/GenBank/DDBJ whole genome shotgun (WGS) entry which is preliminary data.</text>
</comment>
<feature type="transmembrane region" description="Helical" evidence="10">
    <location>
        <begin position="326"/>
        <end position="347"/>
    </location>
</feature>
<keyword evidence="4 10" id="KW-0328">Glycosyltransferase</keyword>
<feature type="transmembrane region" description="Helical" evidence="10">
    <location>
        <begin position="31"/>
        <end position="52"/>
    </location>
</feature>
<evidence type="ECO:0000313" key="12">
    <source>
        <dbReference type="Proteomes" id="UP001151582"/>
    </source>
</evidence>
<feature type="transmembrane region" description="Helical" evidence="10">
    <location>
        <begin position="471"/>
        <end position="492"/>
    </location>
</feature>
<dbReference type="PANTHER" id="PTHR12413:SF1">
    <property type="entry name" value="DOLICHYL PYROPHOSPHATE MAN9GLCNAC2 ALPHA-1,3-GLUCOSYLTRANSFERASE"/>
    <property type="match status" value="1"/>
</dbReference>
<evidence type="ECO:0000256" key="9">
    <source>
        <dbReference type="ARBA" id="ARBA00023136"/>
    </source>
</evidence>
<comment type="similarity">
    <text evidence="3 10">Belongs to the ALG6/ALG8 glucosyltransferase family.</text>
</comment>
<dbReference type="InterPro" id="IPR004856">
    <property type="entry name" value="Glyco_trans_ALG6/ALG8"/>
</dbReference>
<reference evidence="11" key="1">
    <citation type="submission" date="2022-07" db="EMBL/GenBank/DDBJ databases">
        <title>Phylogenomic reconstructions and comparative analyses of Kickxellomycotina fungi.</title>
        <authorList>
            <person name="Reynolds N.K."/>
            <person name="Stajich J.E."/>
            <person name="Barry K."/>
            <person name="Grigoriev I.V."/>
            <person name="Crous P."/>
            <person name="Smith M.E."/>
        </authorList>
    </citation>
    <scope>NUCLEOTIDE SEQUENCE</scope>
    <source>
        <strain evidence="11">RSA 567</strain>
    </source>
</reference>
<name>A0A9W8EFC6_9FUNG</name>
<evidence type="ECO:0000256" key="1">
    <source>
        <dbReference type="ARBA" id="ARBA00004477"/>
    </source>
</evidence>
<dbReference type="EMBL" id="JANBQB010000040">
    <property type="protein sequence ID" value="KAJ1983811.1"/>
    <property type="molecule type" value="Genomic_DNA"/>
</dbReference>
<evidence type="ECO:0000256" key="3">
    <source>
        <dbReference type="ARBA" id="ARBA00008715"/>
    </source>
</evidence>
<dbReference type="EC" id="2.4.1.-" evidence="10"/>
<gene>
    <name evidence="11" type="primary">ALG6</name>
    <name evidence="11" type="ORF">H4R34_001054</name>
</gene>
<protein>
    <recommendedName>
        <fullName evidence="10">Alpha-1,3-glucosyltransferase</fullName>
        <ecNumber evidence="10">2.4.1.-</ecNumber>
    </recommendedName>
</protein>
<dbReference type="Proteomes" id="UP001151582">
    <property type="component" value="Unassembled WGS sequence"/>
</dbReference>
<keyword evidence="6 10" id="KW-0812">Transmembrane</keyword>
<dbReference type="GO" id="GO:0005789">
    <property type="term" value="C:endoplasmic reticulum membrane"/>
    <property type="evidence" value="ECO:0007669"/>
    <property type="project" value="UniProtKB-SubCell"/>
</dbReference>
<feature type="transmembrane region" description="Helical" evidence="10">
    <location>
        <begin position="197"/>
        <end position="215"/>
    </location>
</feature>
<evidence type="ECO:0000256" key="6">
    <source>
        <dbReference type="ARBA" id="ARBA00022692"/>
    </source>
</evidence>
<comment type="pathway">
    <text evidence="2 10">Protein modification; protein glycosylation.</text>
</comment>
<evidence type="ECO:0000256" key="10">
    <source>
        <dbReference type="RuleBase" id="RU363110"/>
    </source>
</evidence>